<feature type="modified residue" description="Phosphohistidine" evidence="16">
    <location>
        <position position="711"/>
    </location>
</feature>
<dbReference type="SUPFAM" id="SSF52172">
    <property type="entry name" value="CheY-like"/>
    <property type="match status" value="1"/>
</dbReference>
<dbReference type="Pfam" id="PF00512">
    <property type="entry name" value="HisKA"/>
    <property type="match status" value="1"/>
</dbReference>
<dbReference type="Gene3D" id="3.40.50.2300">
    <property type="match status" value="1"/>
</dbReference>
<dbReference type="SMART" id="SM00448">
    <property type="entry name" value="REC"/>
    <property type="match status" value="1"/>
</dbReference>
<feature type="domain" description="HPt" evidence="21">
    <location>
        <begin position="669"/>
        <end position="766"/>
    </location>
</feature>
<keyword evidence="12" id="KW-0902">Two-component regulatory system</keyword>
<dbReference type="InterPro" id="IPR003594">
    <property type="entry name" value="HATPase_dom"/>
</dbReference>
<keyword evidence="9 22" id="KW-0418">Kinase</keyword>
<keyword evidence="10" id="KW-0067">ATP-binding</keyword>
<dbReference type="HOGENOM" id="CLU_000445_104_10_6"/>
<dbReference type="PANTHER" id="PTHR45339">
    <property type="entry name" value="HYBRID SIGNAL TRANSDUCTION HISTIDINE KINASE J"/>
    <property type="match status" value="1"/>
</dbReference>
<comment type="catalytic activity">
    <reaction evidence="1">
        <text>ATP + protein L-histidine = ADP + protein N-phospho-L-histidine.</text>
        <dbReference type="EC" id="2.7.13.3"/>
    </reaction>
</comment>
<dbReference type="CDD" id="cd00082">
    <property type="entry name" value="HisKA"/>
    <property type="match status" value="1"/>
</dbReference>
<dbReference type="PANTHER" id="PTHR45339:SF1">
    <property type="entry name" value="HYBRID SIGNAL TRANSDUCTION HISTIDINE KINASE J"/>
    <property type="match status" value="1"/>
</dbReference>
<dbReference type="GO" id="GO:0000155">
    <property type="term" value="F:phosphorelay sensor kinase activity"/>
    <property type="evidence" value="ECO:0007669"/>
    <property type="project" value="InterPro"/>
</dbReference>
<dbReference type="Gene3D" id="3.30.565.10">
    <property type="entry name" value="Histidine kinase-like ATPase, C-terminal domain"/>
    <property type="match status" value="1"/>
</dbReference>
<dbReference type="FunFam" id="3.30.565.10:FF:000010">
    <property type="entry name" value="Sensor histidine kinase RcsC"/>
    <property type="match status" value="1"/>
</dbReference>
<evidence type="ECO:0000256" key="12">
    <source>
        <dbReference type="ARBA" id="ARBA00023012"/>
    </source>
</evidence>
<evidence type="ECO:0000259" key="20">
    <source>
        <dbReference type="PROSITE" id="PS50110"/>
    </source>
</evidence>
<dbReference type="AlphaFoldDB" id="C0N6D6"/>
<dbReference type="EMBL" id="GG657899">
    <property type="protein sequence ID" value="EEF79169.1"/>
    <property type="molecule type" value="Genomic_DNA"/>
</dbReference>
<keyword evidence="5 17" id="KW-0597">Phosphoprotein</keyword>
<gene>
    <name evidence="22" type="ORF">MDMS009_1756</name>
</gene>
<evidence type="ECO:0000256" key="18">
    <source>
        <dbReference type="SAM" id="Phobius"/>
    </source>
</evidence>
<evidence type="ECO:0000313" key="22">
    <source>
        <dbReference type="EMBL" id="EEF79169.1"/>
    </source>
</evidence>
<evidence type="ECO:0000256" key="11">
    <source>
        <dbReference type="ARBA" id="ARBA00022989"/>
    </source>
</evidence>
<evidence type="ECO:0000256" key="14">
    <source>
        <dbReference type="ARBA" id="ARBA00064003"/>
    </source>
</evidence>
<accession>C0N6D6</accession>
<dbReference type="Gene3D" id="1.20.120.160">
    <property type="entry name" value="HPT domain"/>
    <property type="match status" value="1"/>
</dbReference>
<dbReference type="Proteomes" id="UP000004679">
    <property type="component" value="Unassembled WGS sequence"/>
</dbReference>
<evidence type="ECO:0000256" key="15">
    <source>
        <dbReference type="ARBA" id="ARBA00068150"/>
    </source>
</evidence>
<feature type="domain" description="Response regulatory" evidence="20">
    <location>
        <begin position="520"/>
        <end position="638"/>
    </location>
</feature>
<feature type="modified residue" description="4-aspartylphosphate" evidence="17">
    <location>
        <position position="571"/>
    </location>
</feature>
<evidence type="ECO:0000256" key="3">
    <source>
        <dbReference type="ARBA" id="ARBA00012438"/>
    </source>
</evidence>
<evidence type="ECO:0000256" key="9">
    <source>
        <dbReference type="ARBA" id="ARBA00022777"/>
    </source>
</evidence>
<evidence type="ECO:0000256" key="1">
    <source>
        <dbReference type="ARBA" id="ARBA00000085"/>
    </source>
</evidence>
<evidence type="ECO:0000259" key="19">
    <source>
        <dbReference type="PROSITE" id="PS50109"/>
    </source>
</evidence>
<dbReference type="InterPro" id="IPR011006">
    <property type="entry name" value="CheY-like_superfamily"/>
</dbReference>
<evidence type="ECO:0000256" key="13">
    <source>
        <dbReference type="ARBA" id="ARBA00023136"/>
    </source>
</evidence>
<evidence type="ECO:0000256" key="8">
    <source>
        <dbReference type="ARBA" id="ARBA00022741"/>
    </source>
</evidence>
<evidence type="ECO:0000256" key="4">
    <source>
        <dbReference type="ARBA" id="ARBA00022475"/>
    </source>
</evidence>
<dbReference type="InterPro" id="IPR005467">
    <property type="entry name" value="His_kinase_dom"/>
</dbReference>
<dbReference type="Pfam" id="PF02518">
    <property type="entry name" value="HATPase_c"/>
    <property type="match status" value="1"/>
</dbReference>
<evidence type="ECO:0000256" key="17">
    <source>
        <dbReference type="PROSITE-ProRule" id="PRU00169"/>
    </source>
</evidence>
<dbReference type="SUPFAM" id="SSF55874">
    <property type="entry name" value="ATPase domain of HSP90 chaperone/DNA topoisomerase II/histidine kinase"/>
    <property type="match status" value="1"/>
</dbReference>
<dbReference type="GO" id="GO:0005886">
    <property type="term" value="C:plasma membrane"/>
    <property type="evidence" value="ECO:0007669"/>
    <property type="project" value="UniProtKB-SubCell"/>
</dbReference>
<dbReference type="InterPro" id="IPR036097">
    <property type="entry name" value="HisK_dim/P_sf"/>
</dbReference>
<dbReference type="PROSITE" id="PS50109">
    <property type="entry name" value="HIS_KIN"/>
    <property type="match status" value="1"/>
</dbReference>
<keyword evidence="8" id="KW-0547">Nucleotide-binding</keyword>
<comment type="subunit">
    <text evidence="14">At low DSF concentrations, interacts with RpfF.</text>
</comment>
<dbReference type="InterPro" id="IPR008207">
    <property type="entry name" value="Sig_transdc_His_kin_Hpt_dom"/>
</dbReference>
<feature type="domain" description="Histidine kinase" evidence="19">
    <location>
        <begin position="143"/>
        <end position="363"/>
    </location>
</feature>
<dbReference type="PROSITE" id="PS50894">
    <property type="entry name" value="HPT"/>
    <property type="match status" value="1"/>
</dbReference>
<dbReference type="SUPFAM" id="SSF47384">
    <property type="entry name" value="Homodimeric domain of signal transducing histidine kinase"/>
    <property type="match status" value="1"/>
</dbReference>
<name>C0N6D6_9GAMM</name>
<dbReference type="EC" id="2.7.13.3" evidence="3"/>
<dbReference type="Gene3D" id="1.10.287.130">
    <property type="match status" value="1"/>
</dbReference>
<keyword evidence="7 18" id="KW-0812">Transmembrane</keyword>
<evidence type="ECO:0000256" key="5">
    <source>
        <dbReference type="ARBA" id="ARBA00022553"/>
    </source>
</evidence>
<feature type="transmembrane region" description="Helical" evidence="18">
    <location>
        <begin position="40"/>
        <end position="59"/>
    </location>
</feature>
<keyword evidence="23" id="KW-1185">Reference proteome</keyword>
<evidence type="ECO:0000256" key="10">
    <source>
        <dbReference type="ARBA" id="ARBA00022840"/>
    </source>
</evidence>
<dbReference type="InterPro" id="IPR003661">
    <property type="entry name" value="HisK_dim/P_dom"/>
</dbReference>
<dbReference type="InterPro" id="IPR004358">
    <property type="entry name" value="Sig_transdc_His_kin-like_C"/>
</dbReference>
<dbReference type="InterPro" id="IPR036641">
    <property type="entry name" value="HPT_dom_sf"/>
</dbReference>
<comment type="subcellular location">
    <subcellularLocation>
        <location evidence="2">Cell membrane</location>
        <topology evidence="2">Multi-pass membrane protein</topology>
    </subcellularLocation>
</comment>
<evidence type="ECO:0000256" key="6">
    <source>
        <dbReference type="ARBA" id="ARBA00022679"/>
    </source>
</evidence>
<dbReference type="CDD" id="cd17546">
    <property type="entry name" value="REC_hyHK_CKI1_RcsC-like"/>
    <property type="match status" value="1"/>
</dbReference>
<dbReference type="GO" id="GO:0005524">
    <property type="term" value="F:ATP binding"/>
    <property type="evidence" value="ECO:0007669"/>
    <property type="project" value="UniProtKB-KW"/>
</dbReference>
<dbReference type="SMART" id="SM00388">
    <property type="entry name" value="HisKA"/>
    <property type="match status" value="1"/>
</dbReference>
<protein>
    <recommendedName>
        <fullName evidence="15">Sensory/regulatory protein RpfC</fullName>
        <ecNumber evidence="3">2.7.13.3</ecNumber>
    </recommendedName>
</protein>
<dbReference type="InterPro" id="IPR001789">
    <property type="entry name" value="Sig_transdc_resp-reg_receiver"/>
</dbReference>
<dbReference type="PRINTS" id="PR00344">
    <property type="entry name" value="BCTRLSENSOR"/>
</dbReference>
<keyword evidence="11 18" id="KW-1133">Transmembrane helix</keyword>
<dbReference type="InterPro" id="IPR036890">
    <property type="entry name" value="HATPase_C_sf"/>
</dbReference>
<evidence type="ECO:0000259" key="21">
    <source>
        <dbReference type="PROSITE" id="PS50894"/>
    </source>
</evidence>
<dbReference type="CDD" id="cd16922">
    <property type="entry name" value="HATPase_EvgS-ArcB-TorS-like"/>
    <property type="match status" value="1"/>
</dbReference>
<organism evidence="22 23">
    <name type="scientific">Methylophaga thiooxydans DMS010</name>
    <dbReference type="NCBI Taxonomy" id="637616"/>
    <lineage>
        <taxon>Bacteria</taxon>
        <taxon>Pseudomonadati</taxon>
        <taxon>Pseudomonadota</taxon>
        <taxon>Gammaproteobacteria</taxon>
        <taxon>Thiotrichales</taxon>
        <taxon>Piscirickettsiaceae</taxon>
        <taxon>Methylophaga</taxon>
    </lineage>
</organism>
<proteinExistence type="predicted"/>
<keyword evidence="13 18" id="KW-0472">Membrane</keyword>
<evidence type="ECO:0000256" key="7">
    <source>
        <dbReference type="ARBA" id="ARBA00022692"/>
    </source>
</evidence>
<feature type="transmembrane region" description="Helical" evidence="18">
    <location>
        <begin position="71"/>
        <end position="89"/>
    </location>
</feature>
<keyword evidence="4" id="KW-1003">Cell membrane</keyword>
<evidence type="ECO:0000256" key="16">
    <source>
        <dbReference type="PROSITE-ProRule" id="PRU00110"/>
    </source>
</evidence>
<evidence type="ECO:0000313" key="23">
    <source>
        <dbReference type="Proteomes" id="UP000004679"/>
    </source>
</evidence>
<keyword evidence="6" id="KW-0808">Transferase</keyword>
<evidence type="ECO:0000256" key="2">
    <source>
        <dbReference type="ARBA" id="ARBA00004651"/>
    </source>
</evidence>
<feature type="transmembrane region" description="Helical" evidence="18">
    <location>
        <begin position="101"/>
        <end position="120"/>
    </location>
</feature>
<dbReference type="PROSITE" id="PS50110">
    <property type="entry name" value="RESPONSE_REGULATORY"/>
    <property type="match status" value="1"/>
</dbReference>
<reference evidence="22 23" key="1">
    <citation type="journal article" date="2011" name="J. Bacteriol.">
        <title>Draft genome sequence of the chemolithoheterotrophic, halophilic methylotroph Methylophaga thiooxydans DMS010.</title>
        <authorList>
            <person name="Boden R."/>
            <person name="Ferriera S."/>
            <person name="Johnson J."/>
            <person name="Kelly D.P."/>
            <person name="Murrell J.C."/>
            <person name="Schafer H."/>
        </authorList>
    </citation>
    <scope>NUCLEOTIDE SEQUENCE [LARGE SCALE GENOMIC DNA]</scope>
    <source>
        <strain evidence="22 23">DMS010</strain>
    </source>
</reference>
<dbReference type="Pfam" id="PF00072">
    <property type="entry name" value="Response_reg"/>
    <property type="match status" value="1"/>
</dbReference>
<dbReference type="SUPFAM" id="SSF47226">
    <property type="entry name" value="Histidine-containing phosphotransfer domain, HPT domain"/>
    <property type="match status" value="1"/>
</dbReference>
<dbReference type="FunFam" id="1.10.287.130:FF:000002">
    <property type="entry name" value="Two-component osmosensing histidine kinase"/>
    <property type="match status" value="1"/>
</dbReference>
<dbReference type="SMART" id="SM00387">
    <property type="entry name" value="HATPase_c"/>
    <property type="match status" value="1"/>
</dbReference>
<sequence length="779" mass="85871">MTLLYYSFALIIAAAILIKPTVSPIRRVLANALDLISLSVVMFFAGSESVFLFVLYLWVILGSGFRYGAPYLYISLAVGIVGFTISITWGEYWQDIQHKPIGLSLLILMVMIPVYSAFLIKKLHRALDTAKFANEAKSRFLASMSHELRTPLNGVIGVADLMQETKLNPEQREFVRIMHNSANTLLGLIENVLDISKIEAGKIESIRSEFDLHELITTVIKMQRPMATAKDIALFCNMDPQIQFAVHGDPQHLKQVLINLIGNAVKFTTSGYIRLSLQAQVSNTDEQVVRFEIRDTGIGIPAESLDTIFDDFTQVNAASGTTSGTGLGTTISKELVELMGGNIGVTSQLGVGTTFWFELPLKVNENNVMTLDNHNILILSSASQQQALNKMLNTWGLTADWVDNSAKALAELIQKAESTAPYSTLIVDTDTMLAIEPAKFAKMIKSDSSLRDLSLILLNTSGISIHDDISNHYISVINDETNKTALFNALHAAHSSINSHENVVRLADYYAAQGLTRPLNILVTEDNKVNQHVLKGILHQAGHKTLLADNGDAALDLLSDPANQIDILILDMNMPGMSGLEVVKTFRFIDTSASMPIIMLTADATPEARQSCEQAGVDAFLTKPINSRALIETLAQLSQGLELKVDIEDSHQTSDQDLILDETAIQQLIALGDTHFLQTLIESFKHDAVKHINLIKKHCRDDYLTYRESLHALKGSATEMSAIKLASLCDSAEQIKPDELGQETVLTLVEQIESSFEQTITQLEAKMDSKQRDSHQDSH</sequence>